<sequence>MAEKLIAENRKARHDYELLDRVEAGLVLTGTEVKSLREGRATLQQSYADVRNGEAWLHNAEIAIYDQGGRSNHEPARSRKLLLHRREIERIFAELRENGLTLVPTRLYFKDGRVKVEVALARGKNVRDKRQTLVERDAKRQIEREVKSRR</sequence>
<dbReference type="PANTHER" id="PTHR30308">
    <property type="entry name" value="TMRNA-BINDING COMPONENT OF TRANS-TRANSLATION TAGGING COMPLEX"/>
    <property type="match status" value="1"/>
</dbReference>
<dbReference type="GO" id="GO:0070930">
    <property type="term" value="P:trans-translation-dependent protein tagging"/>
    <property type="evidence" value="ECO:0007669"/>
    <property type="project" value="TreeGrafter"/>
</dbReference>
<dbReference type="SUPFAM" id="SSF74982">
    <property type="entry name" value="Small protein B (SmpB)"/>
    <property type="match status" value="1"/>
</dbReference>
<dbReference type="Pfam" id="PF01668">
    <property type="entry name" value="SmpB"/>
    <property type="match status" value="1"/>
</dbReference>
<dbReference type="PROSITE" id="PS01317">
    <property type="entry name" value="SSRP"/>
    <property type="match status" value="1"/>
</dbReference>
<protein>
    <submittedName>
        <fullName evidence="3">Unannotated protein</fullName>
    </submittedName>
</protein>
<dbReference type="GO" id="GO:0003723">
    <property type="term" value="F:RNA binding"/>
    <property type="evidence" value="ECO:0007669"/>
    <property type="project" value="UniProtKB-KW"/>
</dbReference>
<dbReference type="AlphaFoldDB" id="A0A6J6PBR9"/>
<dbReference type="NCBIfam" id="TIGR00086">
    <property type="entry name" value="smpB"/>
    <property type="match status" value="1"/>
</dbReference>
<proteinExistence type="inferred from homology"/>
<dbReference type="PANTHER" id="PTHR30308:SF2">
    <property type="entry name" value="SSRA-BINDING PROTEIN"/>
    <property type="match status" value="1"/>
</dbReference>
<dbReference type="EMBL" id="CAEZXP010000002">
    <property type="protein sequence ID" value="CAB4694055.1"/>
    <property type="molecule type" value="Genomic_DNA"/>
</dbReference>
<dbReference type="InterPro" id="IPR023620">
    <property type="entry name" value="SmpB"/>
</dbReference>
<dbReference type="InterPro" id="IPR000037">
    <property type="entry name" value="SsrA-bd_prot"/>
</dbReference>
<accession>A0A6J6PBR9</accession>
<name>A0A6J6PBR9_9ZZZZ</name>
<dbReference type="GO" id="GO:0005829">
    <property type="term" value="C:cytosol"/>
    <property type="evidence" value="ECO:0007669"/>
    <property type="project" value="TreeGrafter"/>
</dbReference>
<dbReference type="NCBIfam" id="NF003843">
    <property type="entry name" value="PRK05422.1"/>
    <property type="match status" value="1"/>
</dbReference>
<gene>
    <name evidence="3" type="ORF">UFOPK2399_00904</name>
</gene>
<evidence type="ECO:0000256" key="1">
    <source>
        <dbReference type="ARBA" id="ARBA00022490"/>
    </source>
</evidence>
<dbReference type="Gene3D" id="2.40.280.10">
    <property type="match status" value="1"/>
</dbReference>
<organism evidence="3">
    <name type="scientific">freshwater metagenome</name>
    <dbReference type="NCBI Taxonomy" id="449393"/>
    <lineage>
        <taxon>unclassified sequences</taxon>
        <taxon>metagenomes</taxon>
        <taxon>ecological metagenomes</taxon>
    </lineage>
</organism>
<evidence type="ECO:0000313" key="3">
    <source>
        <dbReference type="EMBL" id="CAB4694055.1"/>
    </source>
</evidence>
<keyword evidence="1" id="KW-0963">Cytoplasm</keyword>
<dbReference type="HAMAP" id="MF_00023">
    <property type="entry name" value="SmpB"/>
    <property type="match status" value="1"/>
</dbReference>
<reference evidence="3" key="1">
    <citation type="submission" date="2020-05" db="EMBL/GenBank/DDBJ databases">
        <authorList>
            <person name="Chiriac C."/>
            <person name="Salcher M."/>
            <person name="Ghai R."/>
            <person name="Kavagutti S V."/>
        </authorList>
    </citation>
    <scope>NUCLEOTIDE SEQUENCE</scope>
</reference>
<keyword evidence="2" id="KW-0694">RNA-binding</keyword>
<dbReference type="InterPro" id="IPR020081">
    <property type="entry name" value="SsrA-bd_prot_CS"/>
</dbReference>
<dbReference type="CDD" id="cd09294">
    <property type="entry name" value="SmpB"/>
    <property type="match status" value="1"/>
</dbReference>
<evidence type="ECO:0000256" key="2">
    <source>
        <dbReference type="ARBA" id="ARBA00022884"/>
    </source>
</evidence>